<dbReference type="GO" id="GO:0003676">
    <property type="term" value="F:nucleic acid binding"/>
    <property type="evidence" value="ECO:0007669"/>
    <property type="project" value="InterPro"/>
</dbReference>
<proteinExistence type="predicted"/>
<dbReference type="Gene3D" id="3.30.420.10">
    <property type="entry name" value="Ribonuclease H-like superfamily/Ribonuclease H"/>
    <property type="match status" value="1"/>
</dbReference>
<evidence type="ECO:0000313" key="2">
    <source>
        <dbReference type="EMBL" id="RYR39112.1"/>
    </source>
</evidence>
<evidence type="ECO:0000259" key="1">
    <source>
        <dbReference type="Pfam" id="PF13456"/>
    </source>
</evidence>
<dbReference type="SUPFAM" id="SSF53098">
    <property type="entry name" value="Ribonuclease H-like"/>
    <property type="match status" value="1"/>
</dbReference>
<dbReference type="Proteomes" id="UP000289738">
    <property type="component" value="Chromosome A09"/>
</dbReference>
<dbReference type="InterPro" id="IPR053151">
    <property type="entry name" value="RNase_H-like"/>
</dbReference>
<comment type="caution">
    <text evidence="2">The sequence shown here is derived from an EMBL/GenBank/DDBJ whole genome shotgun (WGS) entry which is preliminary data.</text>
</comment>
<feature type="domain" description="RNase H type-1" evidence="1">
    <location>
        <begin position="59"/>
        <end position="128"/>
    </location>
</feature>
<protein>
    <recommendedName>
        <fullName evidence="1">RNase H type-1 domain-containing protein</fullName>
    </recommendedName>
</protein>
<dbReference type="InterPro" id="IPR044730">
    <property type="entry name" value="RNase_H-like_dom_plant"/>
</dbReference>
<keyword evidence="3" id="KW-1185">Reference proteome</keyword>
<accession>A0A445BKB3</accession>
<dbReference type="InterPro" id="IPR012337">
    <property type="entry name" value="RNaseH-like_sf"/>
</dbReference>
<evidence type="ECO:0000313" key="3">
    <source>
        <dbReference type="Proteomes" id="UP000289738"/>
    </source>
</evidence>
<gene>
    <name evidence="2" type="ORF">Ahy_A09g044543</name>
</gene>
<name>A0A445BKB3_ARAHY</name>
<dbReference type="AlphaFoldDB" id="A0A445BKB3"/>
<dbReference type="InterPro" id="IPR002156">
    <property type="entry name" value="RNaseH_domain"/>
</dbReference>
<reference evidence="2 3" key="1">
    <citation type="submission" date="2019-01" db="EMBL/GenBank/DDBJ databases">
        <title>Sequencing of cultivated peanut Arachis hypogaea provides insights into genome evolution and oil improvement.</title>
        <authorList>
            <person name="Chen X."/>
        </authorList>
    </citation>
    <scope>NUCLEOTIDE SEQUENCE [LARGE SCALE GENOMIC DNA]</scope>
    <source>
        <strain evidence="3">cv. Fuhuasheng</strain>
        <tissue evidence="2">Leaves</tissue>
    </source>
</reference>
<dbReference type="PANTHER" id="PTHR47723">
    <property type="entry name" value="OS05G0353850 PROTEIN"/>
    <property type="match status" value="1"/>
</dbReference>
<organism evidence="2 3">
    <name type="scientific">Arachis hypogaea</name>
    <name type="common">Peanut</name>
    <dbReference type="NCBI Taxonomy" id="3818"/>
    <lineage>
        <taxon>Eukaryota</taxon>
        <taxon>Viridiplantae</taxon>
        <taxon>Streptophyta</taxon>
        <taxon>Embryophyta</taxon>
        <taxon>Tracheophyta</taxon>
        <taxon>Spermatophyta</taxon>
        <taxon>Magnoliopsida</taxon>
        <taxon>eudicotyledons</taxon>
        <taxon>Gunneridae</taxon>
        <taxon>Pentapetalae</taxon>
        <taxon>rosids</taxon>
        <taxon>fabids</taxon>
        <taxon>Fabales</taxon>
        <taxon>Fabaceae</taxon>
        <taxon>Papilionoideae</taxon>
        <taxon>50 kb inversion clade</taxon>
        <taxon>dalbergioids sensu lato</taxon>
        <taxon>Dalbergieae</taxon>
        <taxon>Pterocarpus clade</taxon>
        <taxon>Arachis</taxon>
    </lineage>
</organism>
<dbReference type="EMBL" id="SDMP01000009">
    <property type="protein sequence ID" value="RYR39112.1"/>
    <property type="molecule type" value="Genomic_DNA"/>
</dbReference>
<dbReference type="Pfam" id="PF13456">
    <property type="entry name" value="RVT_3"/>
    <property type="match status" value="1"/>
</dbReference>
<dbReference type="GO" id="GO:0004523">
    <property type="term" value="F:RNA-DNA hybrid ribonuclease activity"/>
    <property type="evidence" value="ECO:0007669"/>
    <property type="project" value="InterPro"/>
</dbReference>
<dbReference type="InterPro" id="IPR036397">
    <property type="entry name" value="RNaseH_sf"/>
</dbReference>
<dbReference type="CDD" id="cd06222">
    <property type="entry name" value="RNase_H_like"/>
    <property type="match status" value="1"/>
</dbReference>
<sequence>MIRKIVENYSITLSIKEHSRSFLNLTREELVEWEAPNWRWTKLNVDGPVIHPISEALAELASELGIAKLVVELDSRCVVALVQKASPENHSSSSLIRSIKELLEKIDNVELRHIYRMANFYADAFAKLGQKEVYGIKFFE</sequence>
<dbReference type="PANTHER" id="PTHR47723:SF13">
    <property type="entry name" value="PUTATIVE-RELATED"/>
    <property type="match status" value="1"/>
</dbReference>